<keyword evidence="4 5" id="KW-0067">ATP-binding</keyword>
<keyword evidence="9" id="KW-1185">Reference proteome</keyword>
<comment type="caution">
    <text evidence="8">The sequence shown here is derived from an EMBL/GenBank/DDBJ whole genome shotgun (WGS) entry which is preliminary data.</text>
</comment>
<dbReference type="InterPro" id="IPR011009">
    <property type="entry name" value="Kinase-like_dom_sf"/>
</dbReference>
<keyword evidence="2 5" id="KW-0547">Nucleotide-binding</keyword>
<evidence type="ECO:0000313" key="8">
    <source>
        <dbReference type="EMBL" id="GAA3209072.1"/>
    </source>
</evidence>
<feature type="region of interest" description="Disordered" evidence="6">
    <location>
        <begin position="282"/>
        <end position="305"/>
    </location>
</feature>
<dbReference type="CDD" id="cd14014">
    <property type="entry name" value="STKc_PknB_like"/>
    <property type="match status" value="1"/>
</dbReference>
<evidence type="ECO:0000256" key="1">
    <source>
        <dbReference type="ARBA" id="ARBA00022679"/>
    </source>
</evidence>
<dbReference type="InterPro" id="IPR000719">
    <property type="entry name" value="Prot_kinase_dom"/>
</dbReference>
<evidence type="ECO:0000313" key="9">
    <source>
        <dbReference type="Proteomes" id="UP001501237"/>
    </source>
</evidence>
<proteinExistence type="predicted"/>
<feature type="binding site" evidence="5">
    <location>
        <position position="36"/>
    </location>
    <ligand>
        <name>ATP</name>
        <dbReference type="ChEBI" id="CHEBI:30616"/>
    </ligand>
</feature>
<dbReference type="InterPro" id="IPR017441">
    <property type="entry name" value="Protein_kinase_ATP_BS"/>
</dbReference>
<evidence type="ECO:0000256" key="3">
    <source>
        <dbReference type="ARBA" id="ARBA00022777"/>
    </source>
</evidence>
<dbReference type="EMBL" id="BAAAUV010000005">
    <property type="protein sequence ID" value="GAA3209072.1"/>
    <property type="molecule type" value="Genomic_DNA"/>
</dbReference>
<sequence>MSRRIGPYAVLGELGSGAMGRVFLGRSAAGRLVAIKTIRADLGDDPDFRARFRHEVAAARKVAGAFTAPVVAADADAETPWLATVYLPIPTLRRLVRAVGPLPVAAVQWLAAGCAEALESIHAVGLIHRDLKPSNVLVSLDGPRVIDFGVAKAAERGALTLGSQPIGTPSYMSPEQALGTRAITPAADVFALGSTLVYAATGHAPQRGEDVLARQPASPPDLDGLPAELVEMITACLSRDPAKRPTPAQLLAEFAPFTEGESGDRLGRLLLPEAAVAVIESAQDPDEETFTSLPSDPGRSGEIRTVPGRVRLGWGTGAMLGAGAAGLLAVGGMTGALLADEEPAKQQPPQQATAPNPVGLPPPPPSGEEAKPDGRPKVVVNQPMGDKNTVFVLHGTGWRPGERISVRIGGRTARTRPAVDRKGTFNYAVNQNHEFWRGALPEGNHIVTVTGKAGHRSTTFVVHP</sequence>
<feature type="region of interest" description="Disordered" evidence="6">
    <location>
        <begin position="342"/>
        <end position="375"/>
    </location>
</feature>
<reference evidence="9" key="1">
    <citation type="journal article" date="2019" name="Int. J. Syst. Evol. Microbiol.">
        <title>The Global Catalogue of Microorganisms (GCM) 10K type strain sequencing project: providing services to taxonomists for standard genome sequencing and annotation.</title>
        <authorList>
            <consortium name="The Broad Institute Genomics Platform"/>
            <consortium name="The Broad Institute Genome Sequencing Center for Infectious Disease"/>
            <person name="Wu L."/>
            <person name="Ma J."/>
        </authorList>
    </citation>
    <scope>NUCLEOTIDE SEQUENCE [LARGE SCALE GENOMIC DNA]</scope>
    <source>
        <strain evidence="9">JCM 9377</strain>
    </source>
</reference>
<organism evidence="8 9">
    <name type="scientific">Actinocorallia longicatena</name>
    <dbReference type="NCBI Taxonomy" id="111803"/>
    <lineage>
        <taxon>Bacteria</taxon>
        <taxon>Bacillati</taxon>
        <taxon>Actinomycetota</taxon>
        <taxon>Actinomycetes</taxon>
        <taxon>Streptosporangiales</taxon>
        <taxon>Thermomonosporaceae</taxon>
        <taxon>Actinocorallia</taxon>
    </lineage>
</organism>
<dbReference type="SUPFAM" id="SSF56112">
    <property type="entry name" value="Protein kinase-like (PK-like)"/>
    <property type="match status" value="1"/>
</dbReference>
<dbReference type="InterPro" id="IPR008271">
    <property type="entry name" value="Ser/Thr_kinase_AS"/>
</dbReference>
<dbReference type="PROSITE" id="PS00107">
    <property type="entry name" value="PROTEIN_KINASE_ATP"/>
    <property type="match status" value="1"/>
</dbReference>
<name>A0ABP6Q8F1_9ACTN</name>
<evidence type="ECO:0000256" key="4">
    <source>
        <dbReference type="ARBA" id="ARBA00022840"/>
    </source>
</evidence>
<protein>
    <recommendedName>
        <fullName evidence="7">Protein kinase domain-containing protein</fullName>
    </recommendedName>
</protein>
<evidence type="ECO:0000256" key="5">
    <source>
        <dbReference type="PROSITE-ProRule" id="PRU10141"/>
    </source>
</evidence>
<dbReference type="Proteomes" id="UP001501237">
    <property type="component" value="Unassembled WGS sequence"/>
</dbReference>
<keyword evidence="3" id="KW-0418">Kinase</keyword>
<dbReference type="SMART" id="SM00220">
    <property type="entry name" value="S_TKc"/>
    <property type="match status" value="1"/>
</dbReference>
<dbReference type="PANTHER" id="PTHR43289">
    <property type="entry name" value="MITOGEN-ACTIVATED PROTEIN KINASE KINASE KINASE 20-RELATED"/>
    <property type="match status" value="1"/>
</dbReference>
<dbReference type="RefSeq" id="WP_344826976.1">
    <property type="nucleotide sequence ID" value="NZ_BAAAUV010000005.1"/>
</dbReference>
<dbReference type="PROSITE" id="PS50011">
    <property type="entry name" value="PROTEIN_KINASE_DOM"/>
    <property type="match status" value="1"/>
</dbReference>
<dbReference type="PROSITE" id="PS00108">
    <property type="entry name" value="PROTEIN_KINASE_ST"/>
    <property type="match status" value="1"/>
</dbReference>
<dbReference type="Gene3D" id="1.10.510.10">
    <property type="entry name" value="Transferase(Phosphotransferase) domain 1"/>
    <property type="match status" value="1"/>
</dbReference>
<evidence type="ECO:0000256" key="6">
    <source>
        <dbReference type="SAM" id="MobiDB-lite"/>
    </source>
</evidence>
<dbReference type="Pfam" id="PF00069">
    <property type="entry name" value="Pkinase"/>
    <property type="match status" value="1"/>
</dbReference>
<gene>
    <name evidence="8" type="ORF">GCM10010468_26350</name>
</gene>
<evidence type="ECO:0000256" key="2">
    <source>
        <dbReference type="ARBA" id="ARBA00022741"/>
    </source>
</evidence>
<evidence type="ECO:0000259" key="7">
    <source>
        <dbReference type="PROSITE" id="PS50011"/>
    </source>
</evidence>
<keyword evidence="1" id="KW-0808">Transferase</keyword>
<feature type="compositionally biased region" description="Low complexity" evidence="6">
    <location>
        <begin position="345"/>
        <end position="357"/>
    </location>
</feature>
<accession>A0ABP6Q8F1</accession>
<dbReference type="PANTHER" id="PTHR43289:SF34">
    <property type="entry name" value="SERINE_THREONINE-PROTEIN KINASE YBDM-RELATED"/>
    <property type="match status" value="1"/>
</dbReference>
<feature type="domain" description="Protein kinase" evidence="7">
    <location>
        <begin position="8"/>
        <end position="258"/>
    </location>
</feature>
<dbReference type="Gene3D" id="3.30.200.20">
    <property type="entry name" value="Phosphorylase Kinase, domain 1"/>
    <property type="match status" value="1"/>
</dbReference>